<keyword evidence="7" id="KW-0406">Ion transport</keyword>
<dbReference type="InterPro" id="IPR013611">
    <property type="entry name" value="Transp-assoc_OB_typ2"/>
</dbReference>
<dbReference type="Pfam" id="PF00005">
    <property type="entry name" value="ABC_tran"/>
    <property type="match status" value="1"/>
</dbReference>
<dbReference type="RefSeq" id="WP_229157114.1">
    <property type="nucleotide sequence ID" value="NZ_JAJEWP010000001.1"/>
</dbReference>
<dbReference type="InterPro" id="IPR017871">
    <property type="entry name" value="ABC_transporter-like_CS"/>
</dbReference>
<dbReference type="GO" id="GO:0005524">
    <property type="term" value="F:ATP binding"/>
    <property type="evidence" value="ECO:0007669"/>
    <property type="project" value="UniProtKB-KW"/>
</dbReference>
<feature type="domain" description="ABC transporter" evidence="9">
    <location>
        <begin position="2"/>
        <end position="234"/>
    </location>
</feature>
<evidence type="ECO:0000256" key="8">
    <source>
        <dbReference type="ARBA" id="ARBA00023136"/>
    </source>
</evidence>
<dbReference type="Proteomes" id="UP001520878">
    <property type="component" value="Unassembled WGS sequence"/>
</dbReference>
<gene>
    <name evidence="10" type="ORF">LJ739_02975</name>
</gene>
<evidence type="ECO:0000256" key="3">
    <source>
        <dbReference type="ARBA" id="ARBA00022496"/>
    </source>
</evidence>
<dbReference type="InterPro" id="IPR050093">
    <property type="entry name" value="ABC_SmlMolc_Importer"/>
</dbReference>
<dbReference type="EMBL" id="JAJEWP010000001">
    <property type="protein sequence ID" value="MCC2615205.1"/>
    <property type="molecule type" value="Genomic_DNA"/>
</dbReference>
<evidence type="ECO:0000256" key="7">
    <source>
        <dbReference type="ARBA" id="ARBA00023065"/>
    </source>
</evidence>
<keyword evidence="11" id="KW-1185">Reference proteome</keyword>
<evidence type="ECO:0000256" key="5">
    <source>
        <dbReference type="ARBA" id="ARBA00022840"/>
    </source>
</evidence>
<keyword evidence="5 10" id="KW-0067">ATP-binding</keyword>
<dbReference type="SUPFAM" id="SSF52540">
    <property type="entry name" value="P-loop containing nucleoside triphosphate hydrolases"/>
    <property type="match status" value="1"/>
</dbReference>
<dbReference type="Pfam" id="PF08402">
    <property type="entry name" value="TOBE_2"/>
    <property type="match status" value="1"/>
</dbReference>
<reference evidence="10 11" key="1">
    <citation type="submission" date="2021-10" db="EMBL/GenBank/DDBJ databases">
        <title>Draft genome of Aestuariibacter halophilus JC2043.</title>
        <authorList>
            <person name="Emsley S.A."/>
            <person name="Pfannmuller K.M."/>
            <person name="Ushijima B."/>
            <person name="Saw J.H."/>
            <person name="Videau P."/>
        </authorList>
    </citation>
    <scope>NUCLEOTIDE SEQUENCE [LARGE SCALE GENOMIC DNA]</scope>
    <source>
        <strain evidence="10 11">JC2043</strain>
    </source>
</reference>
<dbReference type="InterPro" id="IPR003593">
    <property type="entry name" value="AAA+_ATPase"/>
</dbReference>
<accession>A0ABS8G3U3</accession>
<dbReference type="InterPro" id="IPR008995">
    <property type="entry name" value="Mo/tungstate-bd_C_term_dom"/>
</dbReference>
<keyword evidence="1" id="KW-0813">Transport</keyword>
<dbReference type="PANTHER" id="PTHR42781">
    <property type="entry name" value="SPERMIDINE/PUTRESCINE IMPORT ATP-BINDING PROTEIN POTA"/>
    <property type="match status" value="1"/>
</dbReference>
<proteinExistence type="predicted"/>
<name>A0ABS8G3U3_9ALTE</name>
<evidence type="ECO:0000256" key="4">
    <source>
        <dbReference type="ARBA" id="ARBA00022741"/>
    </source>
</evidence>
<sequence length="341" mass="37394">MLELEQVCLAYNNNTVVEDVSFTLPRGSIGCLLGSSGSGKSTLLRGIAGFESLTSGRIVLNQRVVSHGTTHIAPEHRRVAMVFQDFALFPHLTCLQNVTFGLQAMAEQERIAIAQRQLAMVGLQAYAEAYPHALSGGQQQRVALARALATSPDVLLLDEPFSSLDAGLRDSLAREVRQLIKDAGITALLVTHDQQEAFAFADHIGVMHQGQLQQWATAYELYHRPATAFVANFVGQGVFIPGSAQGGSVNTVLGTFRLAHPHEEQGPVRVLIRPDDIVHDDHSPYQARVVRRAFRGAHIQYELALDDQTRVLCLAPSHHDHPVDARFGIRVDLEHVVVFKP</sequence>
<comment type="caution">
    <text evidence="10">The sequence shown here is derived from an EMBL/GenBank/DDBJ whole genome shotgun (WGS) entry which is preliminary data.</text>
</comment>
<dbReference type="SUPFAM" id="SSF50331">
    <property type="entry name" value="MOP-like"/>
    <property type="match status" value="1"/>
</dbReference>
<evidence type="ECO:0000256" key="6">
    <source>
        <dbReference type="ARBA" id="ARBA00023004"/>
    </source>
</evidence>
<evidence type="ECO:0000313" key="11">
    <source>
        <dbReference type="Proteomes" id="UP001520878"/>
    </source>
</evidence>
<dbReference type="InterPro" id="IPR027417">
    <property type="entry name" value="P-loop_NTPase"/>
</dbReference>
<organism evidence="10 11">
    <name type="scientific">Fluctibacter halophilus</name>
    <dbReference type="NCBI Taxonomy" id="226011"/>
    <lineage>
        <taxon>Bacteria</taxon>
        <taxon>Pseudomonadati</taxon>
        <taxon>Pseudomonadota</taxon>
        <taxon>Gammaproteobacteria</taxon>
        <taxon>Alteromonadales</taxon>
        <taxon>Alteromonadaceae</taxon>
        <taxon>Fluctibacter</taxon>
    </lineage>
</organism>
<dbReference type="PROSITE" id="PS00211">
    <property type="entry name" value="ABC_TRANSPORTER_1"/>
    <property type="match status" value="1"/>
</dbReference>
<keyword evidence="2" id="KW-1003">Cell membrane</keyword>
<keyword evidence="4" id="KW-0547">Nucleotide-binding</keyword>
<keyword evidence="8" id="KW-0472">Membrane</keyword>
<dbReference type="InterPro" id="IPR003439">
    <property type="entry name" value="ABC_transporter-like_ATP-bd"/>
</dbReference>
<keyword evidence="3" id="KW-0410">Iron transport</keyword>
<dbReference type="CDD" id="cd03259">
    <property type="entry name" value="ABC_Carb_Solutes_like"/>
    <property type="match status" value="1"/>
</dbReference>
<dbReference type="Gene3D" id="2.40.50.100">
    <property type="match status" value="1"/>
</dbReference>
<dbReference type="PROSITE" id="PS50893">
    <property type="entry name" value="ABC_TRANSPORTER_2"/>
    <property type="match status" value="1"/>
</dbReference>
<protein>
    <submittedName>
        <fullName evidence="10">ABC transporter ATP-binding protein</fullName>
    </submittedName>
</protein>
<dbReference type="InterPro" id="IPR015853">
    <property type="entry name" value="ABC_transpr_FbpC"/>
</dbReference>
<dbReference type="SMART" id="SM00382">
    <property type="entry name" value="AAA"/>
    <property type="match status" value="1"/>
</dbReference>
<evidence type="ECO:0000256" key="2">
    <source>
        <dbReference type="ARBA" id="ARBA00022475"/>
    </source>
</evidence>
<dbReference type="Gene3D" id="3.40.50.300">
    <property type="entry name" value="P-loop containing nucleotide triphosphate hydrolases"/>
    <property type="match status" value="1"/>
</dbReference>
<evidence type="ECO:0000256" key="1">
    <source>
        <dbReference type="ARBA" id="ARBA00022448"/>
    </source>
</evidence>
<evidence type="ECO:0000259" key="9">
    <source>
        <dbReference type="PROSITE" id="PS50893"/>
    </source>
</evidence>
<keyword evidence="6" id="KW-0408">Iron</keyword>
<dbReference type="PANTHER" id="PTHR42781:SF4">
    <property type="entry name" value="SPERMIDINE_PUTRESCINE IMPORT ATP-BINDING PROTEIN POTA"/>
    <property type="match status" value="1"/>
</dbReference>
<evidence type="ECO:0000313" key="10">
    <source>
        <dbReference type="EMBL" id="MCC2615205.1"/>
    </source>
</evidence>